<name>A0A1R0Y6C6_9BACL</name>
<sequence length="175" mass="20089">MFENRPINPIRFIQQMKPDTVKPYAKDREQLGFEAILSPLLQQAALNSTSVIHVAIDGTHDAQYQHVLARLIDVLEQKGHKTVFIGTDSFMKTSEELRTYFKENISEDRALGCFSDAKIADYFFPEAQAKIDNFKDRIQLPFHQTTFIITFGPGSYWLGKGNYDITYFLDSAEIQ</sequence>
<reference evidence="1 2" key="1">
    <citation type="submission" date="2016-10" db="EMBL/GenBank/DDBJ databases">
        <title>Paenibacillus species isolates.</title>
        <authorList>
            <person name="Beno S.M."/>
        </authorList>
    </citation>
    <scope>NUCLEOTIDE SEQUENCE [LARGE SCALE GENOMIC DNA]</scope>
    <source>
        <strain evidence="1 2">FSL H7-0710</strain>
    </source>
</reference>
<dbReference type="EMBL" id="MPTC01000003">
    <property type="protein sequence ID" value="OMD42855.1"/>
    <property type="molecule type" value="Genomic_DNA"/>
</dbReference>
<comment type="caution">
    <text evidence="1">The sequence shown here is derived from an EMBL/GenBank/DDBJ whole genome shotgun (WGS) entry which is preliminary data.</text>
</comment>
<dbReference type="RefSeq" id="WP_076117515.1">
    <property type="nucleotide sequence ID" value="NZ_MPTC01000003.1"/>
</dbReference>
<evidence type="ECO:0000313" key="2">
    <source>
        <dbReference type="Proteomes" id="UP000187439"/>
    </source>
</evidence>
<accession>A0A1R0Y6C6</accession>
<protein>
    <submittedName>
        <fullName evidence="1">Uncharacterized protein</fullName>
    </submittedName>
</protein>
<evidence type="ECO:0000313" key="1">
    <source>
        <dbReference type="EMBL" id="OMD42855.1"/>
    </source>
</evidence>
<dbReference type="Proteomes" id="UP000187439">
    <property type="component" value="Unassembled WGS sequence"/>
</dbReference>
<dbReference type="OrthoDB" id="9808275at2"/>
<organism evidence="1 2">
    <name type="scientific">Paenibacillus odorifer</name>
    <dbReference type="NCBI Taxonomy" id="189426"/>
    <lineage>
        <taxon>Bacteria</taxon>
        <taxon>Bacillati</taxon>
        <taxon>Bacillota</taxon>
        <taxon>Bacilli</taxon>
        <taxon>Bacillales</taxon>
        <taxon>Paenibacillaceae</taxon>
        <taxon>Paenibacillus</taxon>
    </lineage>
</organism>
<gene>
    <name evidence="1" type="ORF">BSK52_04920</name>
</gene>
<dbReference type="AlphaFoldDB" id="A0A1R0Y6C6"/>
<proteinExistence type="predicted"/>